<dbReference type="InterPro" id="IPR008409">
    <property type="entry name" value="SPF27"/>
</dbReference>
<dbReference type="PANTHER" id="PTHR13296:SF0">
    <property type="entry name" value="PRE-MRNA-SPLICING FACTOR SPF27"/>
    <property type="match status" value="1"/>
</dbReference>
<evidence type="ECO:0000256" key="3">
    <source>
        <dbReference type="ARBA" id="ARBA00014158"/>
    </source>
</evidence>
<gene>
    <name evidence="10" type="primary">bcas2-L</name>
    <name evidence="10" type="ORF">Hamer_G025095</name>
</gene>
<evidence type="ECO:0000256" key="8">
    <source>
        <dbReference type="SAM" id="Coils"/>
    </source>
</evidence>
<evidence type="ECO:0000256" key="2">
    <source>
        <dbReference type="ARBA" id="ARBA00010788"/>
    </source>
</evidence>
<feature type="chain" id="PRO_5035313582" description="Pre-mRNA-splicing factor SPF27" evidence="9">
    <location>
        <begin position="32"/>
        <end position="301"/>
    </location>
</feature>
<evidence type="ECO:0000313" key="11">
    <source>
        <dbReference type="Proteomes" id="UP000747542"/>
    </source>
</evidence>
<keyword evidence="9" id="KW-0732">Signal</keyword>
<dbReference type="Proteomes" id="UP000747542">
    <property type="component" value="Unassembled WGS sequence"/>
</dbReference>
<keyword evidence="7" id="KW-0539">Nucleus</keyword>
<dbReference type="EMBL" id="JAHLQT010037339">
    <property type="protein sequence ID" value="KAG7157593.1"/>
    <property type="molecule type" value="Genomic_DNA"/>
</dbReference>
<feature type="signal peptide" evidence="9">
    <location>
        <begin position="1"/>
        <end position="31"/>
    </location>
</feature>
<keyword evidence="5" id="KW-0747">Spliceosome</keyword>
<evidence type="ECO:0000256" key="9">
    <source>
        <dbReference type="SAM" id="SignalP"/>
    </source>
</evidence>
<feature type="coiled-coil region" evidence="8">
    <location>
        <begin position="223"/>
        <end position="296"/>
    </location>
</feature>
<comment type="similarity">
    <text evidence="2">Belongs to the SPF27 family.</text>
</comment>
<dbReference type="GO" id="GO:0008380">
    <property type="term" value="P:RNA splicing"/>
    <property type="evidence" value="ECO:0007669"/>
    <property type="project" value="UniProtKB-KW"/>
</dbReference>
<dbReference type="GO" id="GO:0071013">
    <property type="term" value="C:catalytic step 2 spliceosome"/>
    <property type="evidence" value="ECO:0007669"/>
    <property type="project" value="TreeGrafter"/>
</dbReference>
<comment type="caution">
    <text evidence="10">The sequence shown here is derived from an EMBL/GenBank/DDBJ whole genome shotgun (WGS) entry which is preliminary data.</text>
</comment>
<protein>
    <recommendedName>
        <fullName evidence="3">Pre-mRNA-splicing factor SPF27</fullName>
    </recommendedName>
</protein>
<comment type="subcellular location">
    <subcellularLocation>
        <location evidence="1">Nucleus</location>
    </subcellularLocation>
</comment>
<evidence type="ECO:0000256" key="5">
    <source>
        <dbReference type="ARBA" id="ARBA00022728"/>
    </source>
</evidence>
<dbReference type="GO" id="GO:0000974">
    <property type="term" value="C:Prp19 complex"/>
    <property type="evidence" value="ECO:0007669"/>
    <property type="project" value="TreeGrafter"/>
</dbReference>
<evidence type="ECO:0000256" key="1">
    <source>
        <dbReference type="ARBA" id="ARBA00004123"/>
    </source>
</evidence>
<accession>A0A8J5JK71</accession>
<proteinExistence type="inferred from homology"/>
<keyword evidence="6" id="KW-0508">mRNA splicing</keyword>
<dbReference type="AlphaFoldDB" id="A0A8J5JK71"/>
<keyword evidence="11" id="KW-1185">Reference proteome</keyword>
<keyword evidence="4" id="KW-0507">mRNA processing</keyword>
<dbReference type="PANTHER" id="PTHR13296">
    <property type="entry name" value="BCAS2 PROTEIN"/>
    <property type="match status" value="1"/>
</dbReference>
<evidence type="ECO:0000256" key="7">
    <source>
        <dbReference type="ARBA" id="ARBA00023242"/>
    </source>
</evidence>
<reference evidence="10" key="1">
    <citation type="journal article" date="2021" name="Sci. Adv.">
        <title>The American lobster genome reveals insights on longevity, neural, and immune adaptations.</title>
        <authorList>
            <person name="Polinski J.M."/>
            <person name="Zimin A.V."/>
            <person name="Clark K.F."/>
            <person name="Kohn A.B."/>
            <person name="Sadowski N."/>
            <person name="Timp W."/>
            <person name="Ptitsyn A."/>
            <person name="Khanna P."/>
            <person name="Romanova D.Y."/>
            <person name="Williams P."/>
            <person name="Greenwood S.J."/>
            <person name="Moroz L.L."/>
            <person name="Walt D.R."/>
            <person name="Bodnar A.G."/>
        </authorList>
    </citation>
    <scope>NUCLEOTIDE SEQUENCE</scope>
    <source>
        <strain evidence="10">GMGI-L3</strain>
    </source>
</reference>
<keyword evidence="8" id="KW-0175">Coiled coil</keyword>
<dbReference type="Pfam" id="PF05700">
    <property type="entry name" value="BCAS2"/>
    <property type="match status" value="1"/>
</dbReference>
<evidence type="ECO:0000313" key="10">
    <source>
        <dbReference type="EMBL" id="KAG7157593.1"/>
    </source>
</evidence>
<evidence type="ECO:0000256" key="6">
    <source>
        <dbReference type="ARBA" id="ARBA00023187"/>
    </source>
</evidence>
<sequence>MLTDSQPTTTNNSRCVLLLYLVLCPAAVSRAVSCCCISCCVLLLYLVLCPAAVSRAVPRPVSCCCASCCVLLLCLVKMSHDVIVDALPYIDTGYDEPGVREAAIAMVEDEKKRYRPTKNYLEHLPQLNLNAFEVSSSQINNSIDPQTEVMRCEFERVAARQPMDTLSMKRYELPPPPPGKMTDVAAWGECVDNSMAQLEHQATRITNLDLMNEFGSEAWKAHNNILQHMLTRSQAQLQEYKKEIQELNWSRKSMQTKAGEELRHLETSWVSLVSRNYEIEQACVLLEAEIAKSEREKEIQE</sequence>
<organism evidence="10 11">
    <name type="scientific">Homarus americanus</name>
    <name type="common">American lobster</name>
    <dbReference type="NCBI Taxonomy" id="6706"/>
    <lineage>
        <taxon>Eukaryota</taxon>
        <taxon>Metazoa</taxon>
        <taxon>Ecdysozoa</taxon>
        <taxon>Arthropoda</taxon>
        <taxon>Crustacea</taxon>
        <taxon>Multicrustacea</taxon>
        <taxon>Malacostraca</taxon>
        <taxon>Eumalacostraca</taxon>
        <taxon>Eucarida</taxon>
        <taxon>Decapoda</taxon>
        <taxon>Pleocyemata</taxon>
        <taxon>Astacidea</taxon>
        <taxon>Nephropoidea</taxon>
        <taxon>Nephropidae</taxon>
        <taxon>Homarus</taxon>
    </lineage>
</organism>
<dbReference type="GO" id="GO:0071011">
    <property type="term" value="C:precatalytic spliceosome"/>
    <property type="evidence" value="ECO:0007669"/>
    <property type="project" value="TreeGrafter"/>
</dbReference>
<dbReference type="GO" id="GO:0006397">
    <property type="term" value="P:mRNA processing"/>
    <property type="evidence" value="ECO:0007669"/>
    <property type="project" value="UniProtKB-KW"/>
</dbReference>
<evidence type="ECO:0000256" key="4">
    <source>
        <dbReference type="ARBA" id="ARBA00022664"/>
    </source>
</evidence>
<name>A0A8J5JK71_HOMAM</name>